<evidence type="ECO:0000313" key="3">
    <source>
        <dbReference type="WBParaSite" id="GPLIN_000430600"/>
    </source>
</evidence>
<accession>A0A183BUM0</accession>
<sequence>MEDNQRRTSFVGTTYWMAPEVILCETSKDHPYGCKADIWSLGITCIEMAQMEPPHHNMQPHRVMFRVQAADPPTLLQPNEWSEQFNNFLDRCLVKNMDERWDVAQLLTHPFICSADDPRPLVRLVRERITSGGGMEVAENNTFHSTLYGLDAGIFPAWH</sequence>
<feature type="domain" description="Protein kinase" evidence="1">
    <location>
        <begin position="1"/>
        <end position="112"/>
    </location>
</feature>
<dbReference type="PANTHER" id="PTHR46538:SF3">
    <property type="entry name" value="PROTEIN KINASE DOMAIN-CONTAINING PROTEIN"/>
    <property type="match status" value="1"/>
</dbReference>
<dbReference type="SMART" id="SM00220">
    <property type="entry name" value="S_TKc"/>
    <property type="match status" value="1"/>
</dbReference>
<reference evidence="2" key="2">
    <citation type="submission" date="2014-05" db="EMBL/GenBank/DDBJ databases">
        <title>The genome and life-stage specific transcriptomes of Globodera pallida elucidate key aspects of plant parasitism by a cyst nematode.</title>
        <authorList>
            <person name="Cotton J.A."/>
            <person name="Lilley C.J."/>
            <person name="Jones L.M."/>
            <person name="Kikuchi T."/>
            <person name="Reid A.J."/>
            <person name="Thorpe P."/>
            <person name="Tsai I.J."/>
            <person name="Beasley H."/>
            <person name="Blok V."/>
            <person name="Cock P.J.A."/>
            <person name="Van den Akker S.E."/>
            <person name="Holroyd N."/>
            <person name="Hunt M."/>
            <person name="Mantelin S."/>
            <person name="Naghra H."/>
            <person name="Pain A."/>
            <person name="Palomares-Rius J.E."/>
            <person name="Zarowiecki M."/>
            <person name="Berriman M."/>
            <person name="Jones J.T."/>
            <person name="Urwin P.E."/>
        </authorList>
    </citation>
    <scope>NUCLEOTIDE SEQUENCE [LARGE SCALE GENOMIC DNA]</scope>
    <source>
        <strain evidence="2">Lindley</strain>
    </source>
</reference>
<organism evidence="2 3">
    <name type="scientific">Globodera pallida</name>
    <name type="common">Potato cyst nematode worm</name>
    <name type="synonym">Heterodera pallida</name>
    <dbReference type="NCBI Taxonomy" id="36090"/>
    <lineage>
        <taxon>Eukaryota</taxon>
        <taxon>Metazoa</taxon>
        <taxon>Ecdysozoa</taxon>
        <taxon>Nematoda</taxon>
        <taxon>Chromadorea</taxon>
        <taxon>Rhabditida</taxon>
        <taxon>Tylenchina</taxon>
        <taxon>Tylenchomorpha</taxon>
        <taxon>Tylenchoidea</taxon>
        <taxon>Heteroderidae</taxon>
        <taxon>Heteroderinae</taxon>
        <taxon>Globodera</taxon>
    </lineage>
</organism>
<protein>
    <submittedName>
        <fullName evidence="3">Protein kinase domain-containing protein</fullName>
    </submittedName>
</protein>
<reference evidence="3" key="3">
    <citation type="submission" date="2016-06" db="UniProtKB">
        <authorList>
            <consortium name="WormBaseParasite"/>
        </authorList>
    </citation>
    <scope>IDENTIFICATION</scope>
</reference>
<dbReference type="InterPro" id="IPR011009">
    <property type="entry name" value="Kinase-like_dom_sf"/>
</dbReference>
<dbReference type="WBParaSite" id="GPLIN_000430600">
    <property type="protein sequence ID" value="GPLIN_000430600"/>
    <property type="gene ID" value="GPLIN_000430600"/>
</dbReference>
<dbReference type="PROSITE" id="PS50011">
    <property type="entry name" value="PROTEIN_KINASE_DOM"/>
    <property type="match status" value="1"/>
</dbReference>
<name>A0A183BUM0_GLOPA</name>
<dbReference type="GO" id="GO:0004672">
    <property type="term" value="F:protein kinase activity"/>
    <property type="evidence" value="ECO:0007669"/>
    <property type="project" value="InterPro"/>
</dbReference>
<keyword evidence="2" id="KW-1185">Reference proteome</keyword>
<evidence type="ECO:0000259" key="1">
    <source>
        <dbReference type="PROSITE" id="PS50011"/>
    </source>
</evidence>
<dbReference type="AlphaFoldDB" id="A0A183BUM0"/>
<dbReference type="Gene3D" id="1.10.510.10">
    <property type="entry name" value="Transferase(Phosphotransferase) domain 1"/>
    <property type="match status" value="1"/>
</dbReference>
<reference evidence="2" key="1">
    <citation type="submission" date="2013-12" db="EMBL/GenBank/DDBJ databases">
        <authorList>
            <person name="Aslett M."/>
        </authorList>
    </citation>
    <scope>NUCLEOTIDE SEQUENCE [LARGE SCALE GENOMIC DNA]</scope>
    <source>
        <strain evidence="2">Lindley</strain>
    </source>
</reference>
<dbReference type="PANTHER" id="PTHR46538">
    <property type="entry name" value="PROTEIN KINASE DOMAIN-CONTAINING PROTEIN"/>
    <property type="match status" value="1"/>
</dbReference>
<dbReference type="Proteomes" id="UP000050741">
    <property type="component" value="Unassembled WGS sequence"/>
</dbReference>
<dbReference type="SUPFAM" id="SSF56112">
    <property type="entry name" value="Protein kinase-like (PK-like)"/>
    <property type="match status" value="1"/>
</dbReference>
<dbReference type="Pfam" id="PF00069">
    <property type="entry name" value="Pkinase"/>
    <property type="match status" value="1"/>
</dbReference>
<dbReference type="InterPro" id="IPR000719">
    <property type="entry name" value="Prot_kinase_dom"/>
</dbReference>
<proteinExistence type="predicted"/>
<dbReference type="InterPro" id="IPR051585">
    <property type="entry name" value="STE20_Ser/Thr_Kinases"/>
</dbReference>
<evidence type="ECO:0000313" key="2">
    <source>
        <dbReference type="Proteomes" id="UP000050741"/>
    </source>
</evidence>
<dbReference type="GO" id="GO:0005524">
    <property type="term" value="F:ATP binding"/>
    <property type="evidence" value="ECO:0007669"/>
    <property type="project" value="InterPro"/>
</dbReference>